<organism evidence="2 3">
    <name type="scientific">Acetitomaculum ruminis DSM 5522</name>
    <dbReference type="NCBI Taxonomy" id="1120918"/>
    <lineage>
        <taxon>Bacteria</taxon>
        <taxon>Bacillati</taxon>
        <taxon>Bacillota</taxon>
        <taxon>Clostridia</taxon>
        <taxon>Lachnospirales</taxon>
        <taxon>Lachnospiraceae</taxon>
        <taxon>Acetitomaculum</taxon>
    </lineage>
</organism>
<dbReference type="RefSeq" id="WP_092874773.1">
    <property type="nucleotide sequence ID" value="NZ_FOJY01000028.1"/>
</dbReference>
<feature type="transmembrane region" description="Helical" evidence="1">
    <location>
        <begin position="86"/>
        <end position="103"/>
    </location>
</feature>
<accession>A0A1I1AIS8</accession>
<dbReference type="Proteomes" id="UP000198838">
    <property type="component" value="Unassembled WGS sequence"/>
</dbReference>
<reference evidence="2 3" key="1">
    <citation type="submission" date="2016-10" db="EMBL/GenBank/DDBJ databases">
        <authorList>
            <person name="de Groot N.N."/>
        </authorList>
    </citation>
    <scope>NUCLEOTIDE SEQUENCE [LARGE SCALE GENOMIC DNA]</scope>
    <source>
        <strain evidence="2 3">DSM 5522</strain>
    </source>
</reference>
<sequence length="277" mass="32593">MKRENNFYLKLWGQYKYDFTNELANIIKWLCGLMIYIMFDCILFSINTLNMEYPGVEYMGKRCYLWKILGGELFFETGSKDIKVCVEYLVIGTVLIFIITGYLKKDLKENGYRNILYASSKNIWLISKYLLSLTKAIFFSLICLLTIYFNILLEGTNFFKDNKDVFTVILGYGAEYIKYEKVALIIFFMSALAFSLIYTALEFLLEPLYVFILGIIYWICSYFVNSIFFAADNFMLVRVAYKIESGISKEMIWLPMWLLAFGLVLISFFTIRKKDIM</sequence>
<evidence type="ECO:0000313" key="3">
    <source>
        <dbReference type="Proteomes" id="UP000198838"/>
    </source>
</evidence>
<keyword evidence="1" id="KW-1133">Transmembrane helix</keyword>
<protein>
    <submittedName>
        <fullName evidence="2">Uncharacterized protein</fullName>
    </submittedName>
</protein>
<feature type="transmembrane region" description="Helical" evidence="1">
    <location>
        <begin position="251"/>
        <end position="271"/>
    </location>
</feature>
<gene>
    <name evidence="2" type="ORF">SAMN05216249_12823</name>
</gene>
<name>A0A1I1AIS8_9FIRM</name>
<feature type="transmembrane region" description="Helical" evidence="1">
    <location>
        <begin position="129"/>
        <end position="151"/>
    </location>
</feature>
<keyword evidence="1" id="KW-0472">Membrane</keyword>
<evidence type="ECO:0000256" key="1">
    <source>
        <dbReference type="SAM" id="Phobius"/>
    </source>
</evidence>
<proteinExistence type="predicted"/>
<keyword evidence="3" id="KW-1185">Reference proteome</keyword>
<feature type="transmembrane region" description="Helical" evidence="1">
    <location>
        <begin position="208"/>
        <end position="231"/>
    </location>
</feature>
<keyword evidence="1" id="KW-0812">Transmembrane</keyword>
<feature type="transmembrane region" description="Helical" evidence="1">
    <location>
        <begin position="182"/>
        <end position="201"/>
    </location>
</feature>
<dbReference type="AlphaFoldDB" id="A0A1I1AIS8"/>
<dbReference type="EMBL" id="FOJY01000028">
    <property type="protein sequence ID" value="SFB37837.1"/>
    <property type="molecule type" value="Genomic_DNA"/>
</dbReference>
<dbReference type="STRING" id="1120918.SAMN05216249_12823"/>
<evidence type="ECO:0000313" key="2">
    <source>
        <dbReference type="EMBL" id="SFB37837.1"/>
    </source>
</evidence>
<feature type="transmembrane region" description="Helical" evidence="1">
    <location>
        <begin position="26"/>
        <end position="46"/>
    </location>
</feature>